<organism evidence="2 3">
    <name type="scientific">Perkinsus olseni</name>
    <name type="common">Perkinsus atlanticus</name>
    <dbReference type="NCBI Taxonomy" id="32597"/>
    <lineage>
        <taxon>Eukaryota</taxon>
        <taxon>Sar</taxon>
        <taxon>Alveolata</taxon>
        <taxon>Perkinsozoa</taxon>
        <taxon>Perkinsea</taxon>
        <taxon>Perkinsida</taxon>
        <taxon>Perkinsidae</taxon>
        <taxon>Perkinsus</taxon>
    </lineage>
</organism>
<dbReference type="AlphaFoldDB" id="A0A7J6NEX7"/>
<dbReference type="Proteomes" id="UP000541610">
    <property type="component" value="Unassembled WGS sequence"/>
</dbReference>
<name>A0A7J6NEX7_PEROL</name>
<gene>
    <name evidence="2" type="ORF">FOZ60_011227</name>
</gene>
<dbReference type="EMBL" id="JABANP010000465">
    <property type="protein sequence ID" value="KAF4682017.1"/>
    <property type="molecule type" value="Genomic_DNA"/>
</dbReference>
<feature type="compositionally biased region" description="Basic and acidic residues" evidence="1">
    <location>
        <begin position="157"/>
        <end position="166"/>
    </location>
</feature>
<dbReference type="SUPFAM" id="SSF48371">
    <property type="entry name" value="ARM repeat"/>
    <property type="match status" value="1"/>
</dbReference>
<reference evidence="2 3" key="1">
    <citation type="submission" date="2020-04" db="EMBL/GenBank/DDBJ databases">
        <title>Perkinsus olseni comparative genomics.</title>
        <authorList>
            <person name="Bogema D.R."/>
        </authorList>
    </citation>
    <scope>NUCLEOTIDE SEQUENCE [LARGE SCALE GENOMIC DNA]</scope>
    <source>
        <strain evidence="2">00978-12</strain>
    </source>
</reference>
<dbReference type="Gene3D" id="1.25.10.10">
    <property type="entry name" value="Leucine-rich Repeat Variant"/>
    <property type="match status" value="2"/>
</dbReference>
<dbReference type="OrthoDB" id="434292at2759"/>
<dbReference type="InterPro" id="IPR011989">
    <property type="entry name" value="ARM-like"/>
</dbReference>
<dbReference type="InterPro" id="IPR016024">
    <property type="entry name" value="ARM-type_fold"/>
</dbReference>
<proteinExistence type="predicted"/>
<evidence type="ECO:0000313" key="3">
    <source>
        <dbReference type="Proteomes" id="UP000541610"/>
    </source>
</evidence>
<accession>A0A7J6NEX7</accession>
<feature type="region of interest" description="Disordered" evidence="1">
    <location>
        <begin position="152"/>
        <end position="189"/>
    </location>
</feature>
<evidence type="ECO:0000313" key="2">
    <source>
        <dbReference type="EMBL" id="KAF4682017.1"/>
    </source>
</evidence>
<protein>
    <submittedName>
        <fullName evidence="2">Uncharacterized protein</fullName>
    </submittedName>
</protein>
<sequence>MLTSILHTVAMKKGLEGPVAVLALVMFEVDRPSSSWCRLFIERGVDALVSLMVNFSLCALKYPERVLGPILLWCREDLLGCPQLQRVGEKLARCLCGYGGESMRAHLNYSGTYEPAIPPIVRIDGFNEDLPGGGIRFDIPAVVADGLKSNASQTVSREARRSPVERRRSKPLSTDQQPPPVPVSKRPIGDVLGSPSYMVAEQLLSKQWSVRMEALASLKSALVNERVCGRSITEEIGASLSNLIEKETHRKCLSTALGVVYLAAKADPHCKILLRSLGMVTARRLADGSPQVSGAAQSCHEVWVGAELVEWWEIVCKSVLSSSGRTGASSELKARLLQLLQAKVDGAKAIPADILSTLLTSRCLTDRHPGLRSSSERLLRYLLPTVDKATINAELESLTASERQALRPVLSRATAADLKTQRQGQAASPRSVARSSAAKVPVSQWEARKAPVGPACLKGGVKAEDTDADDVLVKYIDTAPRVLNGSSIPRVTTTSIAESKDESPLIRLRPTRELIALRALRDEEACNLGGCSVGSTQERRKEVKRQFETQALERRVSKSLLRHMFDDVTAEERTAAVQSWIRFLEMNPRQCEPFIDLLVHWIIVAAETAAGSSQLRRTWDTLADRVADCDLPKTVAAQLLAWMLTRSRGIAKERERKGVSDLIRLAAHHIDEESFSSSAGAGLCRVIIAKFNPTTQAACSTLARAIADRGGQCWWKSMQDALREAHVDSSVAKALLLPATFTTEVRQRQQEEKKNQISPSSEALPTSLEDSLASLKTLDSVLSSDGQIEDPRRLLKLLTRASTFVFDACEPSTDSRVYLAFLDPVERVTRSPEFWRRGGIPKQDLAEFITYMLSPLVNRSLRHVLTHCLEPPCEEVFEKLNHIVIHSMAYYPSRTEAFEVLLEVGLRDQKFVSPVVRCIDKLTRKGMIPSQNPRYSGEVALALLQHTRDLLRLAEHAGASEVAAGDLAMACKLARGHCLDLKHVVELLPEETKTNVTPRELALLRAVCGCQIHAG</sequence>
<evidence type="ECO:0000256" key="1">
    <source>
        <dbReference type="SAM" id="MobiDB-lite"/>
    </source>
</evidence>
<comment type="caution">
    <text evidence="2">The sequence shown here is derived from an EMBL/GenBank/DDBJ whole genome shotgun (WGS) entry which is preliminary data.</text>
</comment>